<evidence type="ECO:0000313" key="6">
    <source>
        <dbReference type="EMBL" id="APH38364.1"/>
    </source>
</evidence>
<dbReference type="Proteomes" id="UP000198669">
    <property type="component" value="Unassembled WGS sequence"/>
</dbReference>
<evidence type="ECO:0000313" key="7">
    <source>
        <dbReference type="EMBL" id="RNI10766.1"/>
    </source>
</evidence>
<accession>A0A1L3Q0H1</accession>
<dbReference type="EMBL" id="FNMU01000001">
    <property type="protein sequence ID" value="SDW04178.1"/>
    <property type="molecule type" value="Genomic_DNA"/>
</dbReference>
<reference evidence="6 9" key="1">
    <citation type="submission" date="2016-10" db="EMBL/GenBank/DDBJ databases">
        <title>Methanohalophilus halophilus.</title>
        <authorList>
            <person name="L'haridon S."/>
        </authorList>
    </citation>
    <scope>NUCLEOTIDE SEQUENCE [LARGE SCALE GENOMIC DNA]</scope>
    <source>
        <strain evidence="6 9">Z-7982</strain>
    </source>
</reference>
<dbReference type="NCBIfam" id="TIGR02487">
    <property type="entry name" value="NrdD"/>
    <property type="match status" value="1"/>
</dbReference>
<dbReference type="InterPro" id="IPR005144">
    <property type="entry name" value="ATP-cone_dom"/>
</dbReference>
<dbReference type="KEGG" id="mhaz:BHR79_01920"/>
<dbReference type="PANTHER" id="PTHR21075">
    <property type="entry name" value="ANAEROBIC RIBONUCLEOSIDE-TRIPHOSPHATE REDUCTASE"/>
    <property type="match status" value="1"/>
</dbReference>
<dbReference type="Pfam" id="PF13597">
    <property type="entry name" value="NRDD"/>
    <property type="match status" value="1"/>
</dbReference>
<dbReference type="PANTHER" id="PTHR21075:SF0">
    <property type="entry name" value="ANAEROBIC RIBONUCLEOSIDE-TRIPHOSPHATE REDUCTASE"/>
    <property type="match status" value="1"/>
</dbReference>
<dbReference type="GO" id="GO:0006260">
    <property type="term" value="P:DNA replication"/>
    <property type="evidence" value="ECO:0007669"/>
    <property type="project" value="InterPro"/>
</dbReference>
<dbReference type="Proteomes" id="UP000267921">
    <property type="component" value="Unassembled WGS sequence"/>
</dbReference>
<evidence type="ECO:0000313" key="11">
    <source>
        <dbReference type="Proteomes" id="UP000267921"/>
    </source>
</evidence>
<organism evidence="6 9">
    <name type="scientific">Methanohalophilus halophilus</name>
    <dbReference type="NCBI Taxonomy" id="2177"/>
    <lineage>
        <taxon>Archaea</taxon>
        <taxon>Methanobacteriati</taxon>
        <taxon>Methanobacteriota</taxon>
        <taxon>Stenosarchaea group</taxon>
        <taxon>Methanomicrobia</taxon>
        <taxon>Methanosarcinales</taxon>
        <taxon>Methanosarcinaceae</taxon>
        <taxon>Methanohalophilus</taxon>
    </lineage>
</organism>
<dbReference type="Gene3D" id="3.20.70.20">
    <property type="match status" value="1"/>
</dbReference>
<dbReference type="PROSITE" id="PS51161">
    <property type="entry name" value="ATP_CONE"/>
    <property type="match status" value="1"/>
</dbReference>
<dbReference type="SUPFAM" id="SSF51998">
    <property type="entry name" value="PFL-like glycyl radical enzymes"/>
    <property type="match status" value="1"/>
</dbReference>
<dbReference type="Proteomes" id="UP000186879">
    <property type="component" value="Chromosome"/>
</dbReference>
<dbReference type="GO" id="GO:0004748">
    <property type="term" value="F:ribonucleoside-diphosphate reductase activity, thioredoxin disulfide as acceptor"/>
    <property type="evidence" value="ECO:0007669"/>
    <property type="project" value="TreeGrafter"/>
</dbReference>
<protein>
    <submittedName>
        <fullName evidence="6">Anaerobic ribonucleoside-triphosphate reductase</fullName>
        <ecNumber evidence="7">1.17.4.2</ecNumber>
    </submittedName>
    <submittedName>
        <fullName evidence="8">Ribonucleoside-triphosphate reductase class III catalytic subunit</fullName>
    </submittedName>
</protein>
<feature type="compositionally biased region" description="Polar residues" evidence="4">
    <location>
        <begin position="25"/>
        <end position="45"/>
    </location>
</feature>
<gene>
    <name evidence="7" type="primary">nrdD</name>
    <name evidence="6" type="ORF">BHR79_01920</name>
    <name evidence="7" type="ORF">EFE40_00865</name>
    <name evidence="8" type="ORF">SAMN04515625_0209</name>
</gene>
<dbReference type="EMBL" id="CP017921">
    <property type="protein sequence ID" value="APH38364.1"/>
    <property type="molecule type" value="Genomic_DNA"/>
</dbReference>
<evidence type="ECO:0000313" key="8">
    <source>
        <dbReference type="EMBL" id="SDW04178.1"/>
    </source>
</evidence>
<evidence type="ECO:0000256" key="4">
    <source>
        <dbReference type="SAM" id="MobiDB-lite"/>
    </source>
</evidence>
<dbReference type="OrthoDB" id="139164at2157"/>
<dbReference type="STRING" id="2177.BHR79_01920"/>
<dbReference type="GO" id="GO:0005524">
    <property type="term" value="F:ATP binding"/>
    <property type="evidence" value="ECO:0007669"/>
    <property type="project" value="UniProtKB-UniRule"/>
</dbReference>
<evidence type="ECO:0000256" key="3">
    <source>
        <dbReference type="PROSITE-ProRule" id="PRU00492"/>
    </source>
</evidence>
<feature type="domain" description="ATP-cone" evidence="5">
    <location>
        <begin position="53"/>
        <end position="148"/>
    </location>
</feature>
<dbReference type="AlphaFoldDB" id="A0A1L3Q0H1"/>
<reference evidence="8 10" key="2">
    <citation type="submission" date="2016-10" db="EMBL/GenBank/DDBJ databases">
        <authorList>
            <person name="de Groot N.N."/>
        </authorList>
    </citation>
    <scope>NUCLEOTIDE SEQUENCE [LARGE SCALE GENOMIC DNA]</scope>
    <source>
        <strain evidence="8 10">Z-7982</strain>
    </source>
</reference>
<name>A0A1L3Q0H1_9EURY</name>
<keyword evidence="7" id="KW-0560">Oxidoreductase</keyword>
<evidence type="ECO:0000313" key="10">
    <source>
        <dbReference type="Proteomes" id="UP000198669"/>
    </source>
</evidence>
<evidence type="ECO:0000259" key="5">
    <source>
        <dbReference type="PROSITE" id="PS51161"/>
    </source>
</evidence>
<keyword evidence="2 3" id="KW-0067">ATP-binding</keyword>
<dbReference type="GO" id="GO:0008998">
    <property type="term" value="F:ribonucleoside-triphosphate reductase (thioredoxin) activity"/>
    <property type="evidence" value="ECO:0007669"/>
    <property type="project" value="UniProtKB-EC"/>
</dbReference>
<dbReference type="GO" id="GO:0031250">
    <property type="term" value="C:anaerobic ribonucleoside-triphosphate reductase complex"/>
    <property type="evidence" value="ECO:0007669"/>
    <property type="project" value="TreeGrafter"/>
</dbReference>
<sequence length="793" mass="89318">MDSMAEEIDKKVKNTDISGVPEDTIPSSNIVDTTSESSPRQQTLDGSFVSIMPKVRTTDGHMVEWDRNIVVNQLLKETSLSERFHGIPAITRDEALGIAKETEKRIRSMNLRFLSGPLIREVVNMVLIERNDVEWRNISTRVGTPVYDACEIDMGTGFEAKENANLQENAETSHKKKADKISKEQYLLLLPPKLSDLHLNGDLHIHDLEYMGTRAFCQDWDLRYFFYYGLMPDGSGAKASVAGPAMKAEVAVLHAVKALGSAQTNFAGGQGFYNFLTFLAPFLEGKSYKEIEQLMQMFVYEMTQMMVARGGQLVFSSVQLSPGVPKLWRDKPVVYRGHVWDGSDGSDVRVYGEYEREVRLGFQALMNVMLEGDYWGKPFNFPKPEISIEPDFMEEDEMFNRAHPELPTYDDLYNLTFELTAKFGTPYFDNQLPPYRGAGEGISCYQCCAYQFSANAEDDDEFEEKLNFKDGKHFSMGSWQVVSLNCPRAAYEAQGDDEELFAKLKGLMDRAIEVFHTKLKWMTPIIESGRMPFATQQPKDPVTGKKGAVAVDMDSLVFTIGVVGINEMVQYHTGSQMHESKEAFKVAVRAMTEMEMHARKISEEHGVEIALARTPAETTCQRFGVSDLLHDEYREKAASVLKGDVESSVARLKETHDLPVYYTNGTHAPPGADLSLMERINVEHVFFPIVDGGNIMHIWLGEGSPDAKGLKDFTMHLARNTQTGYFAFTKDMTVCMNDFHMMSGLQDSCENCNSDNVEHLSRVTGYIQSVGGWNAAKKQELADRMRYGSPDMR</sequence>
<evidence type="ECO:0000313" key="9">
    <source>
        <dbReference type="Proteomes" id="UP000186879"/>
    </source>
</evidence>
<keyword evidence="1 3" id="KW-0547">Nucleotide-binding</keyword>
<evidence type="ECO:0000256" key="1">
    <source>
        <dbReference type="ARBA" id="ARBA00022741"/>
    </source>
</evidence>
<dbReference type="GO" id="GO:0009265">
    <property type="term" value="P:2'-deoxyribonucleotide biosynthetic process"/>
    <property type="evidence" value="ECO:0007669"/>
    <property type="project" value="TreeGrafter"/>
</dbReference>
<dbReference type="InterPro" id="IPR012833">
    <property type="entry name" value="NrdD"/>
</dbReference>
<keyword evidence="9" id="KW-1185">Reference proteome</keyword>
<proteinExistence type="predicted"/>
<reference evidence="7 11" key="3">
    <citation type="submission" date="2018-10" db="EMBL/GenBank/DDBJ databases">
        <title>Cultivation of a novel Methanohalophilus strain from Kebrit Deep of the Red Sea and a genomic comparison of members of the genus Methanohalophilus.</title>
        <authorList>
            <person name="Guan Y."/>
            <person name="Ngugi D.K."/>
            <person name="Stingl U."/>
        </authorList>
    </citation>
    <scope>NUCLEOTIDE SEQUENCE [LARGE SCALE GENOMIC DNA]</scope>
    <source>
        <strain evidence="7 11">DSM 3094</strain>
    </source>
</reference>
<feature type="region of interest" description="Disordered" evidence="4">
    <location>
        <begin position="1"/>
        <end position="45"/>
    </location>
</feature>
<dbReference type="EC" id="1.17.4.2" evidence="7"/>
<dbReference type="EMBL" id="RJJG01000001">
    <property type="protein sequence ID" value="RNI10766.1"/>
    <property type="molecule type" value="Genomic_DNA"/>
</dbReference>
<evidence type="ECO:0000256" key="2">
    <source>
        <dbReference type="ARBA" id="ARBA00022840"/>
    </source>
</evidence>